<evidence type="ECO:0000256" key="2">
    <source>
        <dbReference type="SAM" id="Phobius"/>
    </source>
</evidence>
<feature type="transmembrane region" description="Helical" evidence="2">
    <location>
        <begin position="352"/>
        <end position="373"/>
    </location>
</feature>
<dbReference type="OrthoDB" id="5428055at2759"/>
<feature type="region of interest" description="Disordered" evidence="1">
    <location>
        <begin position="570"/>
        <end position="599"/>
    </location>
</feature>
<gene>
    <name evidence="3" type="ORF">N7456_002083</name>
</gene>
<dbReference type="Pfam" id="PF01544">
    <property type="entry name" value="CorA"/>
    <property type="match status" value="1"/>
</dbReference>
<reference evidence="3" key="1">
    <citation type="submission" date="2022-11" db="EMBL/GenBank/DDBJ databases">
        <authorList>
            <person name="Petersen C."/>
        </authorList>
    </citation>
    <scope>NUCLEOTIDE SEQUENCE</scope>
    <source>
        <strain evidence="3">IBT 30069</strain>
    </source>
</reference>
<evidence type="ECO:0000313" key="4">
    <source>
        <dbReference type="Proteomes" id="UP001149165"/>
    </source>
</evidence>
<proteinExistence type="predicted"/>
<dbReference type="GO" id="GO:0016020">
    <property type="term" value="C:membrane"/>
    <property type="evidence" value="ECO:0007669"/>
    <property type="project" value="InterPro"/>
</dbReference>
<feature type="region of interest" description="Disordered" evidence="1">
    <location>
        <begin position="19"/>
        <end position="39"/>
    </location>
</feature>
<dbReference type="Proteomes" id="UP001149165">
    <property type="component" value="Unassembled WGS sequence"/>
</dbReference>
<evidence type="ECO:0000313" key="3">
    <source>
        <dbReference type="EMBL" id="KAJ5113549.1"/>
    </source>
</evidence>
<accession>A0A9W9KNP5</accession>
<sequence>MAALTRPAYDFTIWSSLPAPPSTATPQQTPTPTPTTFSSQRFNEDVDEFSLDYTITHLDDPETLRNSTVNIIQIENYAAPVTKILNAIFPGFPHKLLEKVVSNASTGQNVPVIPRSYKHSDVFFRLDSTSQAEATVTHMGFLPMATWIGQLPTIKPLNSECKVFIICTDSVVGNLIASHYSAAYETRWTRLQKTPLWMFADLLHIFGDWDQVWSTTKSNLVQYHHQIHEVTRTTPLLQLTRALHDETAKILSVSEQLRVHASAVARFLRLREVIEDHGLAERAQEHFEDIQYHEETSQVILRQLENMTSLAFNIETMTQGQAVASLNVLAFAFLPISWVASIFGMTRFSLSAVWYPLCAVVVLVFVVSIPLAFPIHGFYRYVLGHVAPRWLRSTKDDGNLNPSSMSKPAPAFHSGSDKKNNAMDIRKDNDDDQAVIVERRWKPKYTVRLRGPITAIQRPSSSPHYNRTVGATLPTVSVQMPDVPLSGLSAPVSRAVGATLPIISETTEPQQSTGRWLNYGPMLASLQSSLSSSTHLNYTRNMSSQVTSQIFELSAVVEQSVDSHVLSSAKVEEKKDTSTSSTTAARLIDLEAQRSDSSS</sequence>
<dbReference type="EMBL" id="JAPQKH010000002">
    <property type="protein sequence ID" value="KAJ5113549.1"/>
    <property type="molecule type" value="Genomic_DNA"/>
</dbReference>
<protein>
    <recommendedName>
        <fullName evidence="5">Mg2+ transporter protein, CorA-like/Zinc transport protein ZntB</fullName>
    </recommendedName>
</protein>
<dbReference type="GO" id="GO:0046873">
    <property type="term" value="F:metal ion transmembrane transporter activity"/>
    <property type="evidence" value="ECO:0007669"/>
    <property type="project" value="InterPro"/>
</dbReference>
<evidence type="ECO:0000256" key="1">
    <source>
        <dbReference type="SAM" id="MobiDB-lite"/>
    </source>
</evidence>
<feature type="compositionally biased region" description="Basic and acidic residues" evidence="1">
    <location>
        <begin position="588"/>
        <end position="599"/>
    </location>
</feature>
<evidence type="ECO:0008006" key="5">
    <source>
        <dbReference type="Google" id="ProtNLM"/>
    </source>
</evidence>
<feature type="region of interest" description="Disordered" evidence="1">
    <location>
        <begin position="398"/>
        <end position="428"/>
    </location>
</feature>
<keyword evidence="4" id="KW-1185">Reference proteome</keyword>
<feature type="transmembrane region" description="Helical" evidence="2">
    <location>
        <begin position="322"/>
        <end position="345"/>
    </location>
</feature>
<reference evidence="3" key="2">
    <citation type="journal article" date="2023" name="IMA Fungus">
        <title>Comparative genomic study of the Penicillium genus elucidates a diverse pangenome and 15 lateral gene transfer events.</title>
        <authorList>
            <person name="Petersen C."/>
            <person name="Sorensen T."/>
            <person name="Nielsen M.R."/>
            <person name="Sondergaard T.E."/>
            <person name="Sorensen J.L."/>
            <person name="Fitzpatrick D.A."/>
            <person name="Frisvad J.C."/>
            <person name="Nielsen K.L."/>
        </authorList>
    </citation>
    <scope>NUCLEOTIDE SEQUENCE</scope>
    <source>
        <strain evidence="3">IBT 30069</strain>
    </source>
</reference>
<dbReference type="InterPro" id="IPR002523">
    <property type="entry name" value="MgTranspt_CorA/ZnTranspt_ZntB"/>
</dbReference>
<keyword evidence="2" id="KW-0812">Transmembrane</keyword>
<dbReference type="AlphaFoldDB" id="A0A9W9KNP5"/>
<feature type="compositionally biased region" description="Basic and acidic residues" evidence="1">
    <location>
        <begin position="415"/>
        <end position="428"/>
    </location>
</feature>
<feature type="compositionally biased region" description="Pro residues" evidence="1">
    <location>
        <begin position="19"/>
        <end position="33"/>
    </location>
</feature>
<organism evidence="3 4">
    <name type="scientific">Penicillium angulare</name>
    <dbReference type="NCBI Taxonomy" id="116970"/>
    <lineage>
        <taxon>Eukaryota</taxon>
        <taxon>Fungi</taxon>
        <taxon>Dikarya</taxon>
        <taxon>Ascomycota</taxon>
        <taxon>Pezizomycotina</taxon>
        <taxon>Eurotiomycetes</taxon>
        <taxon>Eurotiomycetidae</taxon>
        <taxon>Eurotiales</taxon>
        <taxon>Aspergillaceae</taxon>
        <taxon>Penicillium</taxon>
    </lineage>
</organism>
<keyword evidence="2" id="KW-1133">Transmembrane helix</keyword>
<keyword evidence="2" id="KW-0472">Membrane</keyword>
<comment type="caution">
    <text evidence="3">The sequence shown here is derived from an EMBL/GenBank/DDBJ whole genome shotgun (WGS) entry which is preliminary data.</text>
</comment>
<name>A0A9W9KNP5_9EURO</name>